<dbReference type="EMBL" id="CP018335">
    <property type="protein sequence ID" value="APM39132.1"/>
    <property type="molecule type" value="Genomic_DNA"/>
</dbReference>
<evidence type="ECO:0000256" key="1">
    <source>
        <dbReference type="ARBA" id="ARBA00001917"/>
    </source>
</evidence>
<dbReference type="GO" id="GO:0046872">
    <property type="term" value="F:metal ion binding"/>
    <property type="evidence" value="ECO:0007669"/>
    <property type="project" value="UniProtKB-KW"/>
</dbReference>
<evidence type="ECO:0000256" key="2">
    <source>
        <dbReference type="ARBA" id="ARBA00001966"/>
    </source>
</evidence>
<dbReference type="PRINTS" id="PR00368">
    <property type="entry name" value="FADPNR"/>
</dbReference>
<organism evidence="12 13">
    <name type="scientific">Clostridium kluyveri</name>
    <dbReference type="NCBI Taxonomy" id="1534"/>
    <lineage>
        <taxon>Bacteria</taxon>
        <taxon>Bacillati</taxon>
        <taxon>Bacillota</taxon>
        <taxon>Clostridia</taxon>
        <taxon>Eubacteriales</taxon>
        <taxon>Clostridiaceae</taxon>
        <taxon>Clostridium</taxon>
    </lineage>
</organism>
<evidence type="ECO:0000256" key="4">
    <source>
        <dbReference type="ARBA" id="ARBA00022630"/>
    </source>
</evidence>
<dbReference type="OrthoDB" id="9772736at2"/>
<reference evidence="12 13" key="1">
    <citation type="submission" date="2016-12" db="EMBL/GenBank/DDBJ databases">
        <title>Complete genome sequence of Clostridium kluyveri JZZ isolated from the pit mud of a Chinese flavor liquor-making factory.</title>
        <authorList>
            <person name="Wang Y."/>
        </authorList>
    </citation>
    <scope>NUCLEOTIDE SEQUENCE [LARGE SCALE GENOMIC DNA]</scope>
    <source>
        <strain evidence="12 13">JZZ</strain>
    </source>
</reference>
<keyword evidence="9" id="KW-0411">Iron-sulfur</keyword>
<evidence type="ECO:0000256" key="9">
    <source>
        <dbReference type="ARBA" id="ARBA00023014"/>
    </source>
</evidence>
<dbReference type="Gene3D" id="3.50.50.60">
    <property type="entry name" value="FAD/NAD(P)-binding domain"/>
    <property type="match status" value="1"/>
</dbReference>
<dbReference type="InterPro" id="IPR013785">
    <property type="entry name" value="Aldolase_TIM"/>
</dbReference>
<dbReference type="Pfam" id="PF00724">
    <property type="entry name" value="Oxidored_FMN"/>
    <property type="match status" value="1"/>
</dbReference>
<proteinExistence type="inferred from homology"/>
<evidence type="ECO:0000313" key="13">
    <source>
        <dbReference type="Proteomes" id="UP000184604"/>
    </source>
</evidence>
<dbReference type="PRINTS" id="PR00411">
    <property type="entry name" value="PNDRDTASEI"/>
</dbReference>
<dbReference type="PANTHER" id="PTHR42917">
    <property type="entry name" value="2,4-DIENOYL-COA REDUCTASE"/>
    <property type="match status" value="1"/>
</dbReference>
<dbReference type="Proteomes" id="UP000184604">
    <property type="component" value="Chromosome"/>
</dbReference>
<evidence type="ECO:0000259" key="10">
    <source>
        <dbReference type="Pfam" id="PF00724"/>
    </source>
</evidence>
<feature type="domain" description="FAD/NAD(P)-binding" evidence="11">
    <location>
        <begin position="382"/>
        <end position="640"/>
    </location>
</feature>
<dbReference type="Gene3D" id="3.20.20.70">
    <property type="entry name" value="Aldolase class I"/>
    <property type="match status" value="1"/>
</dbReference>
<evidence type="ECO:0000259" key="11">
    <source>
        <dbReference type="Pfam" id="PF07992"/>
    </source>
</evidence>
<gene>
    <name evidence="12" type="ORF">BS101_10430</name>
</gene>
<evidence type="ECO:0000256" key="3">
    <source>
        <dbReference type="ARBA" id="ARBA00011048"/>
    </source>
</evidence>
<dbReference type="GO" id="GO:0010181">
    <property type="term" value="F:FMN binding"/>
    <property type="evidence" value="ECO:0007669"/>
    <property type="project" value="InterPro"/>
</dbReference>
<evidence type="ECO:0000313" key="12">
    <source>
        <dbReference type="EMBL" id="APM39132.1"/>
    </source>
</evidence>
<sequence>MMNFRNLFKSITINGLILKNRLVMPAMHHGYTPDGFATARFNEYYWRRAEGGAGLIIVGGCVIDNYRGYSNIMSLESDDYILGYKEFTDGMHKRGAKVAVQLMHTGRYGRTKYITGDDAALAPSAVYSRYTGETPRAMTKDEITLVIKHWADAGLRAKKAGFDAVEVVGSAGYLISQFLSPVTNLREDEYGGSFENRCRFPLEVLSALRIAVGDDYPIFMRVSGNDFIKGGNTNEDCVAFCKMLDKAGIDMINVTGGWHETNIPQLPGDVPQGGYAYLAQGVKDAVSVPVMASNRFNNPVVAERTLALCQADLIGVGRTLIADPDWPIKVKEGRVEEIRRCTACNQGCLGRLFFDKPVECLVNGYAGREFLLQDTKLKPSKNILVIGAGPAGCEFAIRAAERGHKVTIWEMKDTIGGQLHLASTPPSKGEFQNLVHYFNAMLKKTGVKVVLNKEATIEGIEKENFYEVVVATGSIPSSISLPGDGNISVVTFSEILEGKEMAGRNVVVIGGSSVGCETAAYLAHEASLSKEQLYFMESQKSEGSEKISMMLNTSRRNIAIIDIAKIGSGFDPGCGWPVLKDLRRLGVKQYSFSKIAEVTNKGVFIESTNPKSKEVIKAELPCDTIVLAVGSKPNTSLFDTLSAGNISVHNIGDSGGIGNVLTAIRQACNLAMEF</sequence>
<dbReference type="SUPFAM" id="SSF51905">
    <property type="entry name" value="FAD/NAD(P)-binding domain"/>
    <property type="match status" value="1"/>
</dbReference>
<accession>A0A1L5F827</accession>
<comment type="cofactor">
    <cofactor evidence="2">
        <name>[4Fe-4S] cluster</name>
        <dbReference type="ChEBI" id="CHEBI:49883"/>
    </cofactor>
</comment>
<dbReference type="InterPro" id="IPR036188">
    <property type="entry name" value="FAD/NAD-bd_sf"/>
</dbReference>
<keyword evidence="6" id="KW-0479">Metal-binding</keyword>
<dbReference type="PANTHER" id="PTHR42917:SF2">
    <property type="entry name" value="2,4-DIENOYL-COA REDUCTASE [(2E)-ENOYL-COA-PRODUCING]"/>
    <property type="match status" value="1"/>
</dbReference>
<dbReference type="GO" id="GO:0016491">
    <property type="term" value="F:oxidoreductase activity"/>
    <property type="evidence" value="ECO:0007669"/>
    <property type="project" value="UniProtKB-KW"/>
</dbReference>
<dbReference type="RefSeq" id="WP_073538768.1">
    <property type="nucleotide sequence ID" value="NZ_CP018335.1"/>
</dbReference>
<evidence type="ECO:0000256" key="7">
    <source>
        <dbReference type="ARBA" id="ARBA00023002"/>
    </source>
</evidence>
<keyword evidence="7" id="KW-0560">Oxidoreductase</keyword>
<dbReference type="CDD" id="cd02803">
    <property type="entry name" value="OYE_like_FMN_family"/>
    <property type="match status" value="1"/>
</dbReference>
<dbReference type="InterPro" id="IPR001155">
    <property type="entry name" value="OxRdtase_FMN_N"/>
</dbReference>
<evidence type="ECO:0000256" key="5">
    <source>
        <dbReference type="ARBA" id="ARBA00022643"/>
    </source>
</evidence>
<keyword evidence="4" id="KW-0285">Flavoprotein</keyword>
<name>A0A1L5F827_CLOKL</name>
<dbReference type="SUPFAM" id="SSF51971">
    <property type="entry name" value="Nucleotide-binding domain"/>
    <property type="match status" value="1"/>
</dbReference>
<protein>
    <submittedName>
        <fullName evidence="12">Enoate reductase</fullName>
    </submittedName>
</protein>
<keyword evidence="5" id="KW-0288">FMN</keyword>
<dbReference type="GO" id="GO:0051536">
    <property type="term" value="F:iron-sulfur cluster binding"/>
    <property type="evidence" value="ECO:0007669"/>
    <property type="project" value="UniProtKB-KW"/>
</dbReference>
<dbReference type="AlphaFoldDB" id="A0A1L5F827"/>
<evidence type="ECO:0000256" key="6">
    <source>
        <dbReference type="ARBA" id="ARBA00022723"/>
    </source>
</evidence>
<keyword evidence="8" id="KW-0408">Iron</keyword>
<feature type="domain" description="NADH:flavin oxidoreductase/NADH oxidase N-terminal" evidence="10">
    <location>
        <begin position="7"/>
        <end position="336"/>
    </location>
</feature>
<dbReference type="InterPro" id="IPR023753">
    <property type="entry name" value="FAD/NAD-binding_dom"/>
</dbReference>
<evidence type="ECO:0000256" key="8">
    <source>
        <dbReference type="ARBA" id="ARBA00023004"/>
    </source>
</evidence>
<dbReference type="SUPFAM" id="SSF51395">
    <property type="entry name" value="FMN-linked oxidoreductases"/>
    <property type="match status" value="1"/>
</dbReference>
<dbReference type="Gene3D" id="3.40.50.720">
    <property type="entry name" value="NAD(P)-binding Rossmann-like Domain"/>
    <property type="match status" value="1"/>
</dbReference>
<dbReference type="InterPro" id="IPR051793">
    <property type="entry name" value="NADH:flavin_oxidoreductase"/>
</dbReference>
<comment type="similarity">
    <text evidence="3">In the N-terminal section; belongs to the NADH:flavin oxidoreductase/NADH oxidase family.</text>
</comment>
<comment type="cofactor">
    <cofactor evidence="1">
        <name>FMN</name>
        <dbReference type="ChEBI" id="CHEBI:58210"/>
    </cofactor>
</comment>
<dbReference type="Pfam" id="PF07992">
    <property type="entry name" value="Pyr_redox_2"/>
    <property type="match status" value="1"/>
</dbReference>